<comment type="caution">
    <text evidence="8">The sequence shown here is derived from an EMBL/GenBank/DDBJ whole genome shotgun (WGS) entry which is preliminary data.</text>
</comment>
<keyword evidence="4 6" id="KW-0238">DNA-binding</keyword>
<dbReference type="GO" id="GO:0003700">
    <property type="term" value="F:DNA-binding transcription factor activity"/>
    <property type="evidence" value="ECO:0007669"/>
    <property type="project" value="UniProtKB-UniRule"/>
</dbReference>
<keyword evidence="2 6" id="KW-0678">Repressor</keyword>
<accession>S3L2U1</accession>
<proteinExistence type="inferred from homology"/>
<evidence type="ECO:0000256" key="1">
    <source>
        <dbReference type="ARBA" id="ARBA00022490"/>
    </source>
</evidence>
<dbReference type="PANTHER" id="PTHR35786:SF1">
    <property type="entry name" value="REDOX-SENSING TRANSCRIPTIONAL REPRESSOR REX 1"/>
    <property type="match status" value="1"/>
</dbReference>
<comment type="subunit">
    <text evidence="6">Homodimer.</text>
</comment>
<dbReference type="STRING" id="1125699.HMPREF9194_01427"/>
<feature type="domain" description="CoA-binding" evidence="7">
    <location>
        <begin position="80"/>
        <end position="181"/>
    </location>
</feature>
<evidence type="ECO:0000256" key="2">
    <source>
        <dbReference type="ARBA" id="ARBA00022491"/>
    </source>
</evidence>
<dbReference type="SUPFAM" id="SSF46785">
    <property type="entry name" value="Winged helix' DNA-binding domain"/>
    <property type="match status" value="1"/>
</dbReference>
<dbReference type="InterPro" id="IPR022876">
    <property type="entry name" value="Tscrpt_rep_Rex"/>
</dbReference>
<keyword evidence="5 6" id="KW-0804">Transcription</keyword>
<dbReference type="SMART" id="SM00881">
    <property type="entry name" value="CoA_binding"/>
    <property type="match status" value="1"/>
</dbReference>
<dbReference type="PANTHER" id="PTHR35786">
    <property type="entry name" value="REDOX-SENSING TRANSCRIPTIONAL REPRESSOR REX"/>
    <property type="match status" value="1"/>
</dbReference>
<dbReference type="Pfam" id="PF02629">
    <property type="entry name" value="CoA_binding"/>
    <property type="match status" value="1"/>
</dbReference>
<comment type="subcellular location">
    <subcellularLocation>
        <location evidence="6">Cytoplasm</location>
    </subcellularLocation>
</comment>
<dbReference type="PATRIC" id="fig|1125699.3.peg.1440"/>
<dbReference type="HAMAP" id="MF_01131">
    <property type="entry name" value="Rex"/>
    <property type="match status" value="1"/>
</dbReference>
<dbReference type="InterPro" id="IPR036291">
    <property type="entry name" value="NAD(P)-bd_dom_sf"/>
</dbReference>
<name>S3L2U1_TREMA</name>
<dbReference type="NCBIfam" id="NF003995">
    <property type="entry name" value="PRK05472.2-4"/>
    <property type="match status" value="1"/>
</dbReference>
<dbReference type="eggNOG" id="COG2344">
    <property type="taxonomic scope" value="Bacteria"/>
</dbReference>
<comment type="caution">
    <text evidence="6">Lacks conserved residue(s) required for the propagation of feature annotation.</text>
</comment>
<dbReference type="AlphaFoldDB" id="S3L2U1"/>
<dbReference type="Gene3D" id="1.10.10.10">
    <property type="entry name" value="Winged helix-like DNA-binding domain superfamily/Winged helix DNA-binding domain"/>
    <property type="match status" value="1"/>
</dbReference>
<organism evidence="8 9">
    <name type="scientific">Treponema maltophilum ATCC 51939</name>
    <dbReference type="NCBI Taxonomy" id="1125699"/>
    <lineage>
        <taxon>Bacteria</taxon>
        <taxon>Pseudomonadati</taxon>
        <taxon>Spirochaetota</taxon>
        <taxon>Spirochaetia</taxon>
        <taxon>Spirochaetales</taxon>
        <taxon>Treponemataceae</taxon>
        <taxon>Treponema</taxon>
    </lineage>
</organism>
<comment type="function">
    <text evidence="6">Modulates transcription in response to changes in cellular NADH/NAD(+) redox state.</text>
</comment>
<keyword evidence="6" id="KW-0520">NAD</keyword>
<evidence type="ECO:0000256" key="5">
    <source>
        <dbReference type="ARBA" id="ARBA00023163"/>
    </source>
</evidence>
<dbReference type="GO" id="GO:0051775">
    <property type="term" value="P:response to redox state"/>
    <property type="evidence" value="ECO:0007669"/>
    <property type="project" value="InterPro"/>
</dbReference>
<dbReference type="GO" id="GO:0003677">
    <property type="term" value="F:DNA binding"/>
    <property type="evidence" value="ECO:0007669"/>
    <property type="project" value="UniProtKB-UniRule"/>
</dbReference>
<dbReference type="InterPro" id="IPR036388">
    <property type="entry name" value="WH-like_DNA-bd_sf"/>
</dbReference>
<dbReference type="InterPro" id="IPR009718">
    <property type="entry name" value="Rex_DNA-bd_C_dom"/>
</dbReference>
<evidence type="ECO:0000313" key="8">
    <source>
        <dbReference type="EMBL" id="EPF31094.1"/>
    </source>
</evidence>
<keyword evidence="3 6" id="KW-0805">Transcription regulation</keyword>
<dbReference type="NCBIfam" id="NF003994">
    <property type="entry name" value="PRK05472.2-3"/>
    <property type="match status" value="1"/>
</dbReference>
<evidence type="ECO:0000256" key="6">
    <source>
        <dbReference type="HAMAP-Rule" id="MF_01131"/>
    </source>
</evidence>
<evidence type="ECO:0000256" key="3">
    <source>
        <dbReference type="ARBA" id="ARBA00023015"/>
    </source>
</evidence>
<keyword evidence="9" id="KW-1185">Reference proteome</keyword>
<dbReference type="Pfam" id="PF06971">
    <property type="entry name" value="Put_DNA-bind_N"/>
    <property type="match status" value="1"/>
</dbReference>
<dbReference type="HOGENOM" id="CLU_061534_1_0_12"/>
<dbReference type="InterPro" id="IPR036390">
    <property type="entry name" value="WH_DNA-bd_sf"/>
</dbReference>
<protein>
    <recommendedName>
        <fullName evidence="6">Redox-sensing transcriptional repressor Rex</fullName>
    </recommendedName>
</protein>
<reference evidence="8 9" key="1">
    <citation type="submission" date="2013-04" db="EMBL/GenBank/DDBJ databases">
        <title>The Genome Sequence of Treponema maltophilum ATCC 51939.</title>
        <authorList>
            <consortium name="The Broad Institute Genomics Platform"/>
            <person name="Earl A."/>
            <person name="Ward D."/>
            <person name="Feldgarden M."/>
            <person name="Gevers D."/>
            <person name="Leonetti C."/>
            <person name="Blanton J.M."/>
            <person name="Dewhirst F.E."/>
            <person name="Izard J."/>
            <person name="Walker B."/>
            <person name="Young S."/>
            <person name="Zeng Q."/>
            <person name="Gargeya S."/>
            <person name="Fitzgerald M."/>
            <person name="Haas B."/>
            <person name="Abouelleil A."/>
            <person name="Allen A.W."/>
            <person name="Alvarado L."/>
            <person name="Arachchi H.M."/>
            <person name="Berlin A.M."/>
            <person name="Chapman S.B."/>
            <person name="Gainer-Dewar J."/>
            <person name="Goldberg J."/>
            <person name="Griggs A."/>
            <person name="Gujja S."/>
            <person name="Hansen M."/>
            <person name="Howarth C."/>
            <person name="Imamovic A."/>
            <person name="Ireland A."/>
            <person name="Larimer J."/>
            <person name="McCowan C."/>
            <person name="Murphy C."/>
            <person name="Pearson M."/>
            <person name="Poon T.W."/>
            <person name="Priest M."/>
            <person name="Roberts A."/>
            <person name="Saif S."/>
            <person name="Shea T."/>
            <person name="Sisk P."/>
            <person name="Sykes S."/>
            <person name="Wortman J."/>
            <person name="Nusbaum C."/>
            <person name="Birren B."/>
        </authorList>
    </citation>
    <scope>NUCLEOTIDE SEQUENCE [LARGE SCALE GENOMIC DNA]</scope>
    <source>
        <strain evidence="8 9">ATCC 51939</strain>
    </source>
</reference>
<dbReference type="OrthoDB" id="9784760at2"/>
<sequence length="216" mass="23852">MLRQKIPATPSIRRLPFYLHIIKNVQSEGYEFISGTVIAQELDLEPIQVRKDLAITGIVGKPKKGYPVAALIAAIEHFLGWDTKRNAVIIGAGNLATALTGYQEFKFHGLNFVAAFDTDRRKVGSSIHGVPVFSLDTLKEQVHALKATIAILTVPSAHAQETADKIAETDIKAIWNFTNVKLKAPKGIVCQREDLTSGYAMLSIMLNNLKPHRVKR</sequence>
<keyword evidence="1 6" id="KW-0963">Cytoplasm</keyword>
<gene>
    <name evidence="6" type="primary">rex</name>
    <name evidence="8" type="ORF">HMPREF9194_01427</name>
</gene>
<dbReference type="InterPro" id="IPR003781">
    <property type="entry name" value="CoA-bd"/>
</dbReference>
<dbReference type="NCBIfam" id="NF003996">
    <property type="entry name" value="PRK05472.2-5"/>
    <property type="match status" value="1"/>
</dbReference>
<dbReference type="GO" id="GO:0005737">
    <property type="term" value="C:cytoplasm"/>
    <property type="evidence" value="ECO:0007669"/>
    <property type="project" value="UniProtKB-SubCell"/>
</dbReference>
<feature type="DNA-binding region" description="H-T-H motif" evidence="6">
    <location>
        <begin position="17"/>
        <end position="56"/>
    </location>
</feature>
<dbReference type="RefSeq" id="WP_016525705.1">
    <property type="nucleotide sequence ID" value="NZ_KE332518.1"/>
</dbReference>
<dbReference type="Proteomes" id="UP000014541">
    <property type="component" value="Unassembled WGS sequence"/>
</dbReference>
<evidence type="ECO:0000313" key="9">
    <source>
        <dbReference type="Proteomes" id="UP000014541"/>
    </source>
</evidence>
<dbReference type="GO" id="GO:0045892">
    <property type="term" value="P:negative regulation of DNA-templated transcription"/>
    <property type="evidence" value="ECO:0007669"/>
    <property type="project" value="InterPro"/>
</dbReference>
<comment type="similarity">
    <text evidence="6">Belongs to the transcriptional regulatory Rex family.</text>
</comment>
<evidence type="ECO:0000256" key="4">
    <source>
        <dbReference type="ARBA" id="ARBA00023125"/>
    </source>
</evidence>
<dbReference type="EMBL" id="ATFF01000006">
    <property type="protein sequence ID" value="EPF31094.1"/>
    <property type="molecule type" value="Genomic_DNA"/>
</dbReference>
<dbReference type="SUPFAM" id="SSF51735">
    <property type="entry name" value="NAD(P)-binding Rossmann-fold domains"/>
    <property type="match status" value="1"/>
</dbReference>
<dbReference type="Gene3D" id="3.40.50.720">
    <property type="entry name" value="NAD(P)-binding Rossmann-like Domain"/>
    <property type="match status" value="1"/>
</dbReference>
<evidence type="ECO:0000259" key="7">
    <source>
        <dbReference type="SMART" id="SM00881"/>
    </source>
</evidence>